<protein>
    <recommendedName>
        <fullName evidence="3">beta-mannosidase</fullName>
        <ecNumber evidence="3">3.2.1.25</ecNumber>
    </recommendedName>
</protein>
<dbReference type="AlphaFoldDB" id="A0A842HFK9"/>
<dbReference type="Gene3D" id="2.60.120.260">
    <property type="entry name" value="Galactose-binding domain-like"/>
    <property type="match status" value="1"/>
</dbReference>
<dbReference type="SUPFAM" id="SSF49785">
    <property type="entry name" value="Galactose-binding domain-like"/>
    <property type="match status" value="1"/>
</dbReference>
<evidence type="ECO:0000313" key="11">
    <source>
        <dbReference type="Proteomes" id="UP000546464"/>
    </source>
</evidence>
<evidence type="ECO:0000259" key="8">
    <source>
        <dbReference type="Pfam" id="PF17753"/>
    </source>
</evidence>
<dbReference type="GO" id="GO:0004567">
    <property type="term" value="F:beta-mannosidase activity"/>
    <property type="evidence" value="ECO:0007669"/>
    <property type="project" value="UniProtKB-EC"/>
</dbReference>
<dbReference type="Pfam" id="PF22666">
    <property type="entry name" value="Glyco_hydro_2_N2"/>
    <property type="match status" value="1"/>
</dbReference>
<keyword evidence="4 10" id="KW-0378">Hydrolase</keyword>
<evidence type="ECO:0000256" key="3">
    <source>
        <dbReference type="ARBA" id="ARBA00012754"/>
    </source>
</evidence>
<dbReference type="InterPro" id="IPR006102">
    <property type="entry name" value="Ig-like_GH2"/>
</dbReference>
<dbReference type="Pfam" id="PF00703">
    <property type="entry name" value="Glyco_hydro_2"/>
    <property type="match status" value="1"/>
</dbReference>
<dbReference type="RefSeq" id="WP_185676395.1">
    <property type="nucleotide sequence ID" value="NZ_JACHVB010000040.1"/>
</dbReference>
<dbReference type="FunFam" id="3.20.20.80:FF:000050">
    <property type="entry name" value="Beta-mannosidase B"/>
    <property type="match status" value="1"/>
</dbReference>
<accession>A0A842HFK9</accession>
<dbReference type="Gene3D" id="3.20.20.80">
    <property type="entry name" value="Glycosidases"/>
    <property type="match status" value="1"/>
</dbReference>
<dbReference type="EC" id="3.2.1.25" evidence="3"/>
<evidence type="ECO:0000256" key="5">
    <source>
        <dbReference type="ARBA" id="ARBA00023180"/>
    </source>
</evidence>
<dbReference type="PANTHER" id="PTHR43730">
    <property type="entry name" value="BETA-MANNOSIDASE"/>
    <property type="match status" value="1"/>
</dbReference>
<keyword evidence="6" id="KW-0326">Glycosidase</keyword>
<evidence type="ECO:0000256" key="1">
    <source>
        <dbReference type="ARBA" id="ARBA00000829"/>
    </source>
</evidence>
<comment type="catalytic activity">
    <reaction evidence="1">
        <text>Hydrolysis of terminal, non-reducing beta-D-mannose residues in beta-D-mannosides.</text>
        <dbReference type="EC" id="3.2.1.25"/>
    </reaction>
</comment>
<evidence type="ECO:0000259" key="9">
    <source>
        <dbReference type="Pfam" id="PF22666"/>
    </source>
</evidence>
<dbReference type="InterPro" id="IPR017853">
    <property type="entry name" value="GH"/>
</dbReference>
<dbReference type="Gene3D" id="2.60.40.10">
    <property type="entry name" value="Immunoglobulins"/>
    <property type="match status" value="2"/>
</dbReference>
<dbReference type="GO" id="GO:0006516">
    <property type="term" value="P:glycoprotein catabolic process"/>
    <property type="evidence" value="ECO:0007669"/>
    <property type="project" value="TreeGrafter"/>
</dbReference>
<dbReference type="EMBL" id="JACHVB010000040">
    <property type="protein sequence ID" value="MBC2595435.1"/>
    <property type="molecule type" value="Genomic_DNA"/>
</dbReference>
<reference evidence="10 11" key="1">
    <citation type="submission" date="2020-07" db="EMBL/GenBank/DDBJ databases">
        <authorList>
            <person name="Feng X."/>
        </authorList>
    </citation>
    <scope>NUCLEOTIDE SEQUENCE [LARGE SCALE GENOMIC DNA]</scope>
    <source>
        <strain evidence="10 11">JCM31066</strain>
    </source>
</reference>
<dbReference type="InterPro" id="IPR013783">
    <property type="entry name" value="Ig-like_fold"/>
</dbReference>
<evidence type="ECO:0000256" key="4">
    <source>
        <dbReference type="ARBA" id="ARBA00022801"/>
    </source>
</evidence>
<feature type="domain" description="Beta-mannosidase-like galactose-binding" evidence="9">
    <location>
        <begin position="10"/>
        <end position="179"/>
    </location>
</feature>
<evidence type="ECO:0000256" key="6">
    <source>
        <dbReference type="ARBA" id="ARBA00023295"/>
    </source>
</evidence>
<feature type="domain" description="Glycoside hydrolase family 2 immunoglobulin-like beta-sandwich" evidence="7">
    <location>
        <begin position="192"/>
        <end position="287"/>
    </location>
</feature>
<name>A0A842HFK9_9BACT</name>
<comment type="caution">
    <text evidence="10">The sequence shown here is derived from an EMBL/GenBank/DDBJ whole genome shotgun (WGS) entry which is preliminary data.</text>
</comment>
<dbReference type="InterPro" id="IPR036156">
    <property type="entry name" value="Beta-gal/glucu_dom_sf"/>
</dbReference>
<dbReference type="SUPFAM" id="SSF49303">
    <property type="entry name" value="beta-Galactosidase/glucuronidase domain"/>
    <property type="match status" value="2"/>
</dbReference>
<dbReference type="SUPFAM" id="SSF51445">
    <property type="entry name" value="(Trans)glycosidases"/>
    <property type="match status" value="1"/>
</dbReference>
<evidence type="ECO:0000259" key="7">
    <source>
        <dbReference type="Pfam" id="PF00703"/>
    </source>
</evidence>
<dbReference type="PANTHER" id="PTHR43730:SF1">
    <property type="entry name" value="BETA-MANNOSIDASE"/>
    <property type="match status" value="1"/>
</dbReference>
<dbReference type="Pfam" id="PF17753">
    <property type="entry name" value="Ig_mannosidase"/>
    <property type="match status" value="1"/>
</dbReference>
<dbReference type="InterPro" id="IPR054593">
    <property type="entry name" value="Beta-mannosidase-like_N2"/>
</dbReference>
<proteinExistence type="inferred from homology"/>
<keyword evidence="11" id="KW-1185">Reference proteome</keyword>
<dbReference type="InterPro" id="IPR050887">
    <property type="entry name" value="Beta-mannosidase_GH2"/>
</dbReference>
<keyword evidence="5" id="KW-0325">Glycoprotein</keyword>
<dbReference type="InterPro" id="IPR041625">
    <property type="entry name" value="Beta-mannosidase_Ig"/>
</dbReference>
<feature type="domain" description="Beta-mannosidase Ig-fold" evidence="8">
    <location>
        <begin position="753"/>
        <end position="818"/>
    </location>
</feature>
<organism evidence="10 11">
    <name type="scientific">Ruficoccus amylovorans</name>
    <dbReference type="NCBI Taxonomy" id="1804625"/>
    <lineage>
        <taxon>Bacteria</taxon>
        <taxon>Pseudomonadati</taxon>
        <taxon>Verrucomicrobiota</taxon>
        <taxon>Opitutia</taxon>
        <taxon>Puniceicoccales</taxon>
        <taxon>Cerasicoccaceae</taxon>
        <taxon>Ruficoccus</taxon>
    </lineage>
</organism>
<dbReference type="Proteomes" id="UP000546464">
    <property type="component" value="Unassembled WGS sequence"/>
</dbReference>
<dbReference type="InterPro" id="IPR008979">
    <property type="entry name" value="Galactose-bd-like_sf"/>
</dbReference>
<evidence type="ECO:0000313" key="10">
    <source>
        <dbReference type="EMBL" id="MBC2595435.1"/>
    </source>
</evidence>
<comment type="similarity">
    <text evidence="2">Belongs to the glycosyl hydrolase 2 family.</text>
</comment>
<dbReference type="GO" id="GO:0005975">
    <property type="term" value="P:carbohydrate metabolic process"/>
    <property type="evidence" value="ECO:0007669"/>
    <property type="project" value="InterPro"/>
</dbReference>
<evidence type="ECO:0000256" key="2">
    <source>
        <dbReference type="ARBA" id="ARBA00007401"/>
    </source>
</evidence>
<sequence length="820" mass="93774">MQKLLLNGVWRLSAADGSSEVRASLPGDVYQALLAEGAISDPYYREQENDVQWVAHVDWMFKRDFEISDELFLSDLIYLELSMVDLISEIKINGKCVGRTSNMFKRYRFNAKDFIVAGGNTIEINFRNAPSVAQELSQLQEYDIPVSLMNKIPYLNLLRKPQCQGGWDWGVCLVSSGVYDDIKLVGTNAAVIDYIYTDQVISENSAQITAIVEFSAVKAGAQEIIFEFNGEKIVESVDFVVGSQRAEAQFIVENPQLWYPSGFGDPHLYTLTVTIDGQTDSRRVGIREIELIRQADQDQGGESMYFRVNGIDVFSKGACWVPPSAMPGQITDEVYRDLLQSSVDANMNMIRVWGGGQFERDYFYNCCDELGLLVWHDMMLACNFHPFDDAFIQDIAEEAEHQVKRLRSHPSICLWCGNNELIGHFNHPWFESITKQPYTYVAGYDRVNCALEKAIKRADPSRTFWPSSPCAGPLRFDDNWKDDSRGDMHFWDVWFEDVSLEHYRTVQPRFCSEFGFQSFPDMELIEEFTEVDDRNVYSPVMESRQRSANGNKTIVTTLSRYFRMPIGFVDYVYLSQVQQALAIKIGVEFWRTRRPRCMGTLYWQLNDCWPTASWSSLNHGGKWKMLHYFAKKFYSPVMVVTLPDDSGGLTVHLVNDLPMEIRFKIDATVYDFNGCPVKEFVAEGLQGHCQSNVIREITEDELNFSKNKHFLHLTMAGYGDGGQYFEHEDTFFFTEYKRCSLPSSEFTFSINPKDLSLNISSLAPSFFVWIDVPSKLGRFVDNGFTLLSGATRNIQFLPKDGVSAADLNNSLKIKDLRSTY</sequence>
<gene>
    <name evidence="10" type="ORF">H5P28_14300</name>
</gene>